<keyword evidence="20" id="KW-1185">Reference proteome</keyword>
<keyword evidence="10 16" id="KW-0418">Kinase</keyword>
<evidence type="ECO:0000256" key="5">
    <source>
        <dbReference type="ARBA" id="ARBA00012137"/>
    </source>
</evidence>
<gene>
    <name evidence="16" type="primary">udk</name>
    <name evidence="19" type="ORF">HNQ80_000872</name>
</gene>
<dbReference type="InterPro" id="IPR006083">
    <property type="entry name" value="PRK/URK"/>
</dbReference>
<dbReference type="PRINTS" id="PR00988">
    <property type="entry name" value="URIDINKINASE"/>
</dbReference>
<evidence type="ECO:0000256" key="13">
    <source>
        <dbReference type="ARBA" id="ARBA00031452"/>
    </source>
</evidence>
<comment type="catalytic activity">
    <reaction evidence="15 16 17">
        <text>uridine + ATP = UMP + ADP + H(+)</text>
        <dbReference type="Rhea" id="RHEA:16825"/>
        <dbReference type="ChEBI" id="CHEBI:15378"/>
        <dbReference type="ChEBI" id="CHEBI:16704"/>
        <dbReference type="ChEBI" id="CHEBI:30616"/>
        <dbReference type="ChEBI" id="CHEBI:57865"/>
        <dbReference type="ChEBI" id="CHEBI:456216"/>
        <dbReference type="EC" id="2.7.1.48"/>
    </reaction>
</comment>
<reference evidence="19 20" key="1">
    <citation type="submission" date="2020-08" db="EMBL/GenBank/DDBJ databases">
        <title>Genomic Encyclopedia of Type Strains, Phase IV (KMG-IV): sequencing the most valuable type-strain genomes for metagenomic binning, comparative biology and taxonomic classification.</title>
        <authorList>
            <person name="Goeker M."/>
        </authorList>
    </citation>
    <scope>NUCLEOTIDE SEQUENCE [LARGE SCALE GENOMIC DNA]</scope>
    <source>
        <strain evidence="19 20">DSM 103526</strain>
    </source>
</reference>
<evidence type="ECO:0000256" key="17">
    <source>
        <dbReference type="RuleBase" id="RU003825"/>
    </source>
</evidence>
<dbReference type="EMBL" id="JACHEN010000004">
    <property type="protein sequence ID" value="MBB6214787.1"/>
    <property type="molecule type" value="Genomic_DNA"/>
</dbReference>
<evidence type="ECO:0000256" key="7">
    <source>
        <dbReference type="ARBA" id="ARBA00022490"/>
    </source>
</evidence>
<accession>A0A841KMX0</accession>
<dbReference type="InterPro" id="IPR003593">
    <property type="entry name" value="AAA+_ATPase"/>
</dbReference>
<comment type="pathway">
    <text evidence="3 16 17">Pyrimidine metabolism; CTP biosynthesis via salvage pathway; CTP from cytidine: step 1/3.</text>
</comment>
<dbReference type="NCBIfam" id="TIGR00235">
    <property type="entry name" value="udk"/>
    <property type="match status" value="1"/>
</dbReference>
<proteinExistence type="inferred from homology"/>
<dbReference type="Gene3D" id="3.40.50.300">
    <property type="entry name" value="P-loop containing nucleotide triphosphate hydrolases"/>
    <property type="match status" value="1"/>
</dbReference>
<dbReference type="CDD" id="cd02023">
    <property type="entry name" value="UMPK"/>
    <property type="match status" value="1"/>
</dbReference>
<evidence type="ECO:0000313" key="19">
    <source>
        <dbReference type="EMBL" id="MBB6214787.1"/>
    </source>
</evidence>
<evidence type="ECO:0000256" key="16">
    <source>
        <dbReference type="HAMAP-Rule" id="MF_00551"/>
    </source>
</evidence>
<sequence>MSRPILIGITGGTGSGKSTIAKAIFECLPEKNITIIEQDSYYKNQNHLSLDERVHTNYDHPLAFDTELLIAHLKDLLDGQTIQKPIYNFSIHTRKQTTEIVESKDIIILEGIMILDDEKLRSLMDIKIFVDTDPDVRIIRRILRDIKERGRTLDSVVDQYLNTVRPAHQQFIEPYKKYADIIIPEGGYNKVAIDIMVAKVRSIIYEKQNGTSIELL</sequence>
<comment type="subcellular location">
    <subcellularLocation>
        <location evidence="1 16 17">Cytoplasm</location>
    </subcellularLocation>
</comment>
<dbReference type="GO" id="GO:0044206">
    <property type="term" value="P:UMP salvage"/>
    <property type="evidence" value="ECO:0007669"/>
    <property type="project" value="UniProtKB-UniRule"/>
</dbReference>
<dbReference type="GO" id="GO:0004849">
    <property type="term" value="F:uridine kinase activity"/>
    <property type="evidence" value="ECO:0007669"/>
    <property type="project" value="UniProtKB-UniRule"/>
</dbReference>
<evidence type="ECO:0000256" key="14">
    <source>
        <dbReference type="ARBA" id="ARBA00047436"/>
    </source>
</evidence>
<comment type="similarity">
    <text evidence="4 16 17">Belongs to the uridine kinase family.</text>
</comment>
<evidence type="ECO:0000256" key="9">
    <source>
        <dbReference type="ARBA" id="ARBA00022741"/>
    </source>
</evidence>
<keyword evidence="9 16" id="KW-0547">Nucleotide-binding</keyword>
<dbReference type="InterPro" id="IPR027417">
    <property type="entry name" value="P-loop_NTPase"/>
</dbReference>
<dbReference type="PANTHER" id="PTHR10285">
    <property type="entry name" value="URIDINE KINASE"/>
    <property type="match status" value="1"/>
</dbReference>
<dbReference type="HAMAP" id="MF_00551">
    <property type="entry name" value="Uridine_kinase"/>
    <property type="match status" value="1"/>
</dbReference>
<evidence type="ECO:0000256" key="8">
    <source>
        <dbReference type="ARBA" id="ARBA00022679"/>
    </source>
</evidence>
<dbReference type="AlphaFoldDB" id="A0A841KMX0"/>
<dbReference type="InterPro" id="IPR000764">
    <property type="entry name" value="Uridine_kinase-like"/>
</dbReference>
<keyword evidence="8 16" id="KW-0808">Transferase</keyword>
<name>A0A841KMX0_9FIRM</name>
<protein>
    <recommendedName>
        <fullName evidence="6 16">Uridine kinase</fullName>
        <ecNumber evidence="5 16">2.7.1.48</ecNumber>
    </recommendedName>
    <alternativeName>
        <fullName evidence="12 16">Cytidine monophosphokinase</fullName>
    </alternativeName>
    <alternativeName>
        <fullName evidence="13 16">Uridine monophosphokinase</fullName>
    </alternativeName>
</protein>
<feature type="domain" description="AAA+ ATPase" evidence="18">
    <location>
        <begin position="3"/>
        <end position="153"/>
    </location>
</feature>
<dbReference type="UniPathway" id="UPA00574">
    <property type="reaction ID" value="UER00637"/>
</dbReference>
<evidence type="ECO:0000256" key="11">
    <source>
        <dbReference type="ARBA" id="ARBA00022840"/>
    </source>
</evidence>
<evidence type="ECO:0000256" key="6">
    <source>
        <dbReference type="ARBA" id="ARBA00021478"/>
    </source>
</evidence>
<evidence type="ECO:0000256" key="10">
    <source>
        <dbReference type="ARBA" id="ARBA00022777"/>
    </source>
</evidence>
<evidence type="ECO:0000256" key="12">
    <source>
        <dbReference type="ARBA" id="ARBA00030641"/>
    </source>
</evidence>
<dbReference type="SMART" id="SM00382">
    <property type="entry name" value="AAA"/>
    <property type="match status" value="1"/>
</dbReference>
<dbReference type="RefSeq" id="WP_184308494.1">
    <property type="nucleotide sequence ID" value="NZ_JACHEN010000004.1"/>
</dbReference>
<dbReference type="UniPathway" id="UPA00579">
    <property type="reaction ID" value="UER00640"/>
</dbReference>
<dbReference type="GO" id="GO:0005524">
    <property type="term" value="F:ATP binding"/>
    <property type="evidence" value="ECO:0007669"/>
    <property type="project" value="UniProtKB-UniRule"/>
</dbReference>
<evidence type="ECO:0000256" key="3">
    <source>
        <dbReference type="ARBA" id="ARBA00004784"/>
    </source>
</evidence>
<evidence type="ECO:0000259" key="18">
    <source>
        <dbReference type="SMART" id="SM00382"/>
    </source>
</evidence>
<evidence type="ECO:0000256" key="15">
    <source>
        <dbReference type="ARBA" id="ARBA00048909"/>
    </source>
</evidence>
<dbReference type="EC" id="2.7.1.48" evidence="5 16"/>
<evidence type="ECO:0000256" key="4">
    <source>
        <dbReference type="ARBA" id="ARBA00005408"/>
    </source>
</evidence>
<feature type="binding site" evidence="16">
    <location>
        <begin position="11"/>
        <end position="18"/>
    </location>
    <ligand>
        <name>ATP</name>
        <dbReference type="ChEBI" id="CHEBI:30616"/>
    </ligand>
</feature>
<dbReference type="InterPro" id="IPR026008">
    <property type="entry name" value="Uridine_kinase"/>
</dbReference>
<comment type="caution">
    <text evidence="19">The sequence shown here is derived from an EMBL/GenBank/DDBJ whole genome shotgun (WGS) entry which is preliminary data.</text>
</comment>
<comment type="catalytic activity">
    <reaction evidence="14 17">
        <text>cytidine + ATP = CMP + ADP + H(+)</text>
        <dbReference type="Rhea" id="RHEA:24674"/>
        <dbReference type="ChEBI" id="CHEBI:15378"/>
        <dbReference type="ChEBI" id="CHEBI:17562"/>
        <dbReference type="ChEBI" id="CHEBI:30616"/>
        <dbReference type="ChEBI" id="CHEBI:60377"/>
        <dbReference type="ChEBI" id="CHEBI:456216"/>
        <dbReference type="EC" id="2.7.1.48"/>
    </reaction>
</comment>
<evidence type="ECO:0000256" key="2">
    <source>
        <dbReference type="ARBA" id="ARBA00004690"/>
    </source>
</evidence>
<dbReference type="Pfam" id="PF00485">
    <property type="entry name" value="PRK"/>
    <property type="match status" value="1"/>
</dbReference>
<dbReference type="GO" id="GO:0005737">
    <property type="term" value="C:cytoplasm"/>
    <property type="evidence" value="ECO:0007669"/>
    <property type="project" value="UniProtKB-SubCell"/>
</dbReference>
<dbReference type="GO" id="GO:0044211">
    <property type="term" value="P:CTP salvage"/>
    <property type="evidence" value="ECO:0007669"/>
    <property type="project" value="UniProtKB-UniRule"/>
</dbReference>
<evidence type="ECO:0000313" key="20">
    <source>
        <dbReference type="Proteomes" id="UP000579281"/>
    </source>
</evidence>
<organism evidence="19 20">
    <name type="scientific">Anaerosolibacter carboniphilus</name>
    <dbReference type="NCBI Taxonomy" id="1417629"/>
    <lineage>
        <taxon>Bacteria</taxon>
        <taxon>Bacillati</taxon>
        <taxon>Bacillota</taxon>
        <taxon>Clostridia</taxon>
        <taxon>Peptostreptococcales</taxon>
        <taxon>Thermotaleaceae</taxon>
        <taxon>Anaerosolibacter</taxon>
    </lineage>
</organism>
<keyword evidence="7 16" id="KW-0963">Cytoplasm</keyword>
<evidence type="ECO:0000256" key="1">
    <source>
        <dbReference type="ARBA" id="ARBA00004496"/>
    </source>
</evidence>
<keyword evidence="11 16" id="KW-0067">ATP-binding</keyword>
<dbReference type="Proteomes" id="UP000579281">
    <property type="component" value="Unassembled WGS sequence"/>
</dbReference>
<dbReference type="NCBIfam" id="NF004018">
    <property type="entry name" value="PRK05480.1"/>
    <property type="match status" value="1"/>
</dbReference>
<comment type="pathway">
    <text evidence="2 16 17">Pyrimidine metabolism; UMP biosynthesis via salvage pathway; UMP from uridine: step 1/1.</text>
</comment>
<dbReference type="SUPFAM" id="SSF52540">
    <property type="entry name" value="P-loop containing nucleoside triphosphate hydrolases"/>
    <property type="match status" value="1"/>
</dbReference>